<keyword evidence="1" id="KW-1133">Transmembrane helix</keyword>
<evidence type="ECO:0000256" key="1">
    <source>
        <dbReference type="SAM" id="Phobius"/>
    </source>
</evidence>
<dbReference type="EMBL" id="CP016440">
    <property type="protein sequence ID" value="ANY16612.1"/>
    <property type="molecule type" value="Genomic_DNA"/>
</dbReference>
<gene>
    <name evidence="2" type="ORF">BBN53_12360</name>
    <name evidence="3" type="ORF">ERS370011_00085</name>
</gene>
<keyword evidence="1" id="KW-0812">Transmembrane</keyword>
<evidence type="ECO:0000313" key="5">
    <source>
        <dbReference type="Proteomes" id="UP000092950"/>
    </source>
</evidence>
<evidence type="ECO:0000313" key="2">
    <source>
        <dbReference type="EMBL" id="ANY16612.1"/>
    </source>
</evidence>
<keyword evidence="5" id="KW-1185">Reference proteome</keyword>
<accession>A0A0J6C1L4</accession>
<dbReference type="Proteomes" id="UP000053096">
    <property type="component" value="Unassembled WGS sequence"/>
</dbReference>
<evidence type="ECO:0000313" key="3">
    <source>
        <dbReference type="EMBL" id="CUI30865.1"/>
    </source>
</evidence>
<keyword evidence="1" id="KW-0472">Membrane</keyword>
<dbReference type="KEGG" id="bpdz:BBN53_12360"/>
<organism evidence="3 4">
    <name type="scientific">Bordetella pseudohinzii</name>
    <dbReference type="NCBI Taxonomy" id="1331258"/>
    <lineage>
        <taxon>Bacteria</taxon>
        <taxon>Pseudomonadati</taxon>
        <taxon>Pseudomonadota</taxon>
        <taxon>Betaproteobacteria</taxon>
        <taxon>Burkholderiales</taxon>
        <taxon>Alcaligenaceae</taxon>
        <taxon>Bordetella</taxon>
    </lineage>
</organism>
<proteinExistence type="predicted"/>
<dbReference type="Proteomes" id="UP000092950">
    <property type="component" value="Chromosome"/>
</dbReference>
<evidence type="ECO:0000313" key="4">
    <source>
        <dbReference type="Proteomes" id="UP000053096"/>
    </source>
</evidence>
<feature type="transmembrane region" description="Helical" evidence="1">
    <location>
        <begin position="70"/>
        <end position="90"/>
    </location>
</feature>
<reference evidence="3 4" key="1">
    <citation type="submission" date="2015-09" db="EMBL/GenBank/DDBJ databases">
        <authorList>
            <person name="Jackson K.R."/>
            <person name="Lunt B.L."/>
            <person name="Fisher J.N.B."/>
            <person name="Gardner A.V."/>
            <person name="Bailey M.E."/>
            <person name="Deus L.M."/>
            <person name="Earl A.S."/>
            <person name="Gibby P.D."/>
            <person name="Hartmann K.A."/>
            <person name="Liu J.E."/>
            <person name="Manci A.M."/>
            <person name="Nielsen D.A."/>
            <person name="Solomon M.B."/>
            <person name="Breakwell D.P."/>
            <person name="Burnett S.H."/>
            <person name="Grose J.H."/>
        </authorList>
    </citation>
    <scope>NUCLEOTIDE SEQUENCE [LARGE SCALE GENOMIC DNA]</scope>
    <source>
        <strain evidence="3 4">2789STDY5608636</strain>
    </source>
</reference>
<feature type="transmembrane region" description="Helical" evidence="1">
    <location>
        <begin position="34"/>
        <end position="58"/>
    </location>
</feature>
<reference evidence="2 5" key="2">
    <citation type="submission" date="2016-07" db="EMBL/GenBank/DDBJ databases">
        <title>Complete genome sequences of Bordetella pseudohinzii.</title>
        <authorList>
            <person name="Spilker T."/>
            <person name="Darrah R."/>
            <person name="LiPuma J.J."/>
        </authorList>
    </citation>
    <scope>NUCLEOTIDE SEQUENCE [LARGE SCALE GENOMIC DNA]</scope>
    <source>
        <strain evidence="2 5">HI4681</strain>
    </source>
</reference>
<dbReference type="EMBL" id="CYTV01000001">
    <property type="protein sequence ID" value="CUI30865.1"/>
    <property type="molecule type" value="Genomic_DNA"/>
</dbReference>
<dbReference type="OrthoDB" id="8642063at2"/>
<accession>A0A0M7BXW3</accession>
<name>A0A0J6C1L4_9BORD</name>
<protein>
    <submittedName>
        <fullName evidence="3">Uncharacterized protein</fullName>
    </submittedName>
</protein>
<sequence length="95" mass="10107">MLAKALLLAGLVVLGLYVLLPRRRAPRGPARRGFLFCCGACAVLLASAVLACLLWMSRASLAGADGKLDFLLPLAMAQLILALACGLLAYQRRPR</sequence>
<dbReference type="AlphaFoldDB" id="A0A0J6C1L4"/>
<feature type="transmembrane region" description="Helical" evidence="1">
    <location>
        <begin position="6"/>
        <end position="22"/>
    </location>
</feature>